<accession>A0ABY7VVK3</accession>
<feature type="transmembrane region" description="Helical" evidence="1">
    <location>
        <begin position="6"/>
        <end position="24"/>
    </location>
</feature>
<evidence type="ECO:0000256" key="1">
    <source>
        <dbReference type="SAM" id="Phobius"/>
    </source>
</evidence>
<dbReference type="RefSeq" id="WP_274153128.1">
    <property type="nucleotide sequence ID" value="NZ_CP117812.1"/>
</dbReference>
<dbReference type="Proteomes" id="UP001214250">
    <property type="component" value="Chromosome 2"/>
</dbReference>
<dbReference type="InterPro" id="IPR011990">
    <property type="entry name" value="TPR-like_helical_dom_sf"/>
</dbReference>
<sequence>MTNKAIIALLTCLCAIIFSTLLLLKKDVKLSNVSKRQQIPFEVQSATAQGLILGGKYEFANKIFANSYQHFKDNPAYIQSYANSLLASEQAQKAQNICLDAINIYPLNKNLRLTLAKCMLSNKQSDSAYRLLNELPLFSQKEADYLSLIIMTTPNKSGLESLMSKMKNFTNYQKLFPKNLIEKSPNSEFIIKNLSN</sequence>
<dbReference type="Gene3D" id="1.25.40.10">
    <property type="entry name" value="Tetratricopeptide repeat domain"/>
    <property type="match status" value="1"/>
</dbReference>
<evidence type="ECO:0000313" key="3">
    <source>
        <dbReference type="Proteomes" id="UP001214250"/>
    </source>
</evidence>
<reference evidence="2 3" key="1">
    <citation type="submission" date="2023-02" db="EMBL/GenBank/DDBJ databases">
        <title>Genome sequence of Lentisphaera profundi SAORIC-696.</title>
        <authorList>
            <person name="Kim e."/>
            <person name="Cho J.-C."/>
            <person name="Choi A."/>
            <person name="Kang I."/>
        </authorList>
    </citation>
    <scope>NUCLEOTIDE SEQUENCE [LARGE SCALE GENOMIC DNA]</scope>
    <source>
        <strain evidence="2 3">SAORIC-696</strain>
    </source>
</reference>
<name>A0ABY7VVK3_9BACT</name>
<keyword evidence="1" id="KW-0472">Membrane</keyword>
<keyword evidence="1" id="KW-1133">Transmembrane helix</keyword>
<proteinExistence type="predicted"/>
<keyword evidence="1" id="KW-0812">Transmembrane</keyword>
<evidence type="ECO:0000313" key="2">
    <source>
        <dbReference type="EMBL" id="WDE98256.1"/>
    </source>
</evidence>
<keyword evidence="3" id="KW-1185">Reference proteome</keyword>
<protein>
    <submittedName>
        <fullName evidence="2">Tetratricopeptide repeat protein</fullName>
    </submittedName>
</protein>
<dbReference type="Pfam" id="PF14559">
    <property type="entry name" value="TPR_19"/>
    <property type="match status" value="1"/>
</dbReference>
<dbReference type="EMBL" id="CP117812">
    <property type="protein sequence ID" value="WDE98256.1"/>
    <property type="molecule type" value="Genomic_DNA"/>
</dbReference>
<dbReference type="SUPFAM" id="SSF48452">
    <property type="entry name" value="TPR-like"/>
    <property type="match status" value="1"/>
</dbReference>
<organism evidence="2 3">
    <name type="scientific">Lentisphaera profundi</name>
    <dbReference type="NCBI Taxonomy" id="1658616"/>
    <lineage>
        <taxon>Bacteria</taxon>
        <taxon>Pseudomonadati</taxon>
        <taxon>Lentisphaerota</taxon>
        <taxon>Lentisphaeria</taxon>
        <taxon>Lentisphaerales</taxon>
        <taxon>Lentisphaeraceae</taxon>
        <taxon>Lentisphaera</taxon>
    </lineage>
</organism>
<gene>
    <name evidence="2" type="ORF">PQO03_20785</name>
</gene>